<evidence type="ECO:0000313" key="7">
    <source>
        <dbReference type="EMBL" id="ONN69697.1"/>
    </source>
</evidence>
<dbReference type="SUPFAM" id="SSF64518">
    <property type="entry name" value="Phase 1 flagellin"/>
    <property type="match status" value="1"/>
</dbReference>
<comment type="caution">
    <text evidence="7">The sequence shown here is derived from an EMBL/GenBank/DDBJ whole genome shotgun (WGS) entry which is preliminary data.</text>
</comment>
<comment type="function">
    <text evidence="4">Flagellin is the subunit protein which polymerizes to form the filaments of bacterial flagella.</text>
</comment>
<dbReference type="InterPro" id="IPR001492">
    <property type="entry name" value="Flagellin"/>
</dbReference>
<feature type="domain" description="Flagellin C-terminal" evidence="6">
    <location>
        <begin position="392"/>
        <end position="476"/>
    </location>
</feature>
<organism evidence="7 8">
    <name type="scientific">Pseudomonas oryzihabitans</name>
    <dbReference type="NCBI Taxonomy" id="47885"/>
    <lineage>
        <taxon>Bacteria</taxon>
        <taxon>Pseudomonadati</taxon>
        <taxon>Pseudomonadota</taxon>
        <taxon>Gammaproteobacteria</taxon>
        <taxon>Pseudomonadales</taxon>
        <taxon>Pseudomonadaceae</taxon>
        <taxon>Pseudomonas</taxon>
    </lineage>
</organism>
<reference evidence="7 8" key="1">
    <citation type="submission" date="2017-01" db="EMBL/GenBank/DDBJ databases">
        <title>Pseudomonas psychrotolerans genome sequencing and assembly.</title>
        <authorList>
            <person name="Vyas B."/>
            <person name="Mayilraj S."/>
        </authorList>
    </citation>
    <scope>NUCLEOTIDE SEQUENCE [LARGE SCALE GENOMIC DNA]</scope>
    <source>
        <strain evidence="7 8">SDS18</strain>
    </source>
</reference>
<dbReference type="Gene3D" id="6.10.280.190">
    <property type="match status" value="1"/>
</dbReference>
<accession>A0ABX3IN02</accession>
<dbReference type="PRINTS" id="PR00207">
    <property type="entry name" value="FLAGELLIN"/>
</dbReference>
<sequence>MALTVNTNIPSLNTQRNLQNASSSLATSMQRLSTGSRINSAKDDAAGLQISNRLTNQINGLNQATRNANDGISLSQTAEGAMQQSTNILQRIRDLAVQSANGSNSDADRSALQKEVTAQQNELTRIAQTTTFGGRKLLDGSFGTTSFQIGANAYETIDVTLKDTSATALGSNQIGSGASTSAGNAVAGSGGVLTTSGSITLVGGGKSQPVNYAAGDSAKTIAGAMNGQIPGLAASARTVLTVTDSITSGAANMTMNVGSNSLNLVGVASTKDMADQINANAAKLGVTANYDSQAKKLTITSATGENVTFGADTGNAAGAITVSSQKSDGSFSTGVDVRANGGQAMGYVKLDSPTTFAMTGDTTAIFGSTKSSLSKVSDVDISTADGAQKALSVIDQALANIDSQRADLGAVQNRFDNTISNLTNISENATSARSRIKDTDYAAETANLSKNQVLQQAGTAILAQAKQLPQSVLSLLQ</sequence>
<dbReference type="InterPro" id="IPR046358">
    <property type="entry name" value="Flagellin_C"/>
</dbReference>
<dbReference type="PANTHER" id="PTHR42792:SF2">
    <property type="entry name" value="FLAGELLIN"/>
    <property type="match status" value="1"/>
</dbReference>
<dbReference type="Gene3D" id="6.10.10.10">
    <property type="entry name" value="Flagellar export chaperone, C-terminal domain"/>
    <property type="match status" value="1"/>
</dbReference>
<dbReference type="PANTHER" id="PTHR42792">
    <property type="entry name" value="FLAGELLIN"/>
    <property type="match status" value="1"/>
</dbReference>
<evidence type="ECO:0000256" key="2">
    <source>
        <dbReference type="ARBA" id="ARBA00022525"/>
    </source>
</evidence>
<evidence type="ECO:0000313" key="8">
    <source>
        <dbReference type="Proteomes" id="UP000189310"/>
    </source>
</evidence>
<dbReference type="Pfam" id="PF00669">
    <property type="entry name" value="Flagellin_N"/>
    <property type="match status" value="1"/>
</dbReference>
<name>A0ABX3IN02_9PSED</name>
<dbReference type="Gene3D" id="2.170.280.10">
    <property type="entry name" value="f41 fragment of flagellin, middle domain"/>
    <property type="match status" value="1"/>
</dbReference>
<protein>
    <recommendedName>
        <fullName evidence="4">Flagellin</fullName>
    </recommendedName>
</protein>
<proteinExistence type="inferred from homology"/>
<evidence type="ECO:0000256" key="4">
    <source>
        <dbReference type="RuleBase" id="RU362073"/>
    </source>
</evidence>
<keyword evidence="8" id="KW-1185">Reference proteome</keyword>
<dbReference type="Pfam" id="PF07196">
    <property type="entry name" value="Flagellin_IN"/>
    <property type="match status" value="2"/>
</dbReference>
<dbReference type="Gene3D" id="1.20.1330.10">
    <property type="entry name" value="f41 fragment of flagellin, N-terminal domain"/>
    <property type="match status" value="1"/>
</dbReference>
<dbReference type="InterPro" id="IPR001029">
    <property type="entry name" value="Flagellin_N"/>
</dbReference>
<feature type="domain" description="Flagellin N-terminal" evidence="5">
    <location>
        <begin position="5"/>
        <end position="141"/>
    </location>
</feature>
<comment type="similarity">
    <text evidence="1 4">Belongs to the bacterial flagellin family.</text>
</comment>
<dbReference type="RefSeq" id="WP_077172405.1">
    <property type="nucleotide sequence ID" value="NZ_CP044074.1"/>
</dbReference>
<evidence type="ECO:0000256" key="3">
    <source>
        <dbReference type="ARBA" id="ARBA00023143"/>
    </source>
</evidence>
<dbReference type="EMBL" id="MTLN01000008">
    <property type="protein sequence ID" value="ONN69697.1"/>
    <property type="molecule type" value="Genomic_DNA"/>
</dbReference>
<dbReference type="Gene3D" id="2.30.220.10">
    <property type="entry name" value="f41 fragment of flagellin, C-terminal domain"/>
    <property type="match status" value="1"/>
</dbReference>
<evidence type="ECO:0000259" key="5">
    <source>
        <dbReference type="Pfam" id="PF00669"/>
    </source>
</evidence>
<keyword evidence="2 4" id="KW-0964">Secreted</keyword>
<dbReference type="InterPro" id="IPR010810">
    <property type="entry name" value="Flagellin_hook_IN_motif"/>
</dbReference>
<gene>
    <name evidence="7" type="ORF">BVL52_15570</name>
</gene>
<dbReference type="Pfam" id="PF00700">
    <property type="entry name" value="Flagellin_C"/>
    <property type="match status" value="1"/>
</dbReference>
<keyword evidence="3 4" id="KW-0975">Bacterial flagellum</keyword>
<dbReference type="InterPro" id="IPR042187">
    <property type="entry name" value="Flagellin_C_sub2"/>
</dbReference>
<dbReference type="Proteomes" id="UP000189310">
    <property type="component" value="Unassembled WGS sequence"/>
</dbReference>
<comment type="subcellular location">
    <subcellularLocation>
        <location evidence="4">Secreted</location>
    </subcellularLocation>
    <subcellularLocation>
        <location evidence="4">Bacterial flagellum</location>
    </subcellularLocation>
</comment>
<evidence type="ECO:0000259" key="6">
    <source>
        <dbReference type="Pfam" id="PF00700"/>
    </source>
</evidence>
<evidence type="ECO:0000256" key="1">
    <source>
        <dbReference type="ARBA" id="ARBA00005709"/>
    </source>
</evidence>